<dbReference type="RefSeq" id="WP_014091810.1">
    <property type="nucleotide sequence ID" value="NC_016011.1"/>
</dbReference>
<evidence type="ECO:0000313" key="1">
    <source>
        <dbReference type="EMBL" id="CBW84748.1"/>
    </source>
</evidence>
<organism evidence="1 2">
    <name type="scientific">Listeria ivanovii (strain ATCC BAA-678 / PAM 55)</name>
    <dbReference type="NCBI Taxonomy" id="881621"/>
    <lineage>
        <taxon>Bacteria</taxon>
        <taxon>Bacillati</taxon>
        <taxon>Bacillota</taxon>
        <taxon>Bacilli</taxon>
        <taxon>Bacillales</taxon>
        <taxon>Listeriaceae</taxon>
        <taxon>Listeria</taxon>
    </lineage>
</organism>
<dbReference type="EMBL" id="FR687253">
    <property type="protein sequence ID" value="CBW84748.1"/>
    <property type="molecule type" value="Genomic_DNA"/>
</dbReference>
<dbReference type="GeneID" id="57077819"/>
<evidence type="ECO:0000313" key="2">
    <source>
        <dbReference type="Proteomes" id="UP000001286"/>
    </source>
</evidence>
<accession>G2Z9Z3</accession>
<dbReference type="Proteomes" id="UP000001286">
    <property type="component" value="Chromosome"/>
</dbReference>
<dbReference type="HOGENOM" id="CLU_3119431_0_0_9"/>
<name>G2Z9Z3_LISIP</name>
<reference evidence="1 2" key="1">
    <citation type="journal article" date="2011" name="J. Bacteriol.">
        <title>Complete genome sequence of the animal pathogen Listeria ivanovii, which provides insights into host specificities and evolution of the genus Listeria.</title>
        <authorList>
            <person name="Buchrieser C."/>
            <person name="Rusniok C."/>
            <person name="Garrido P."/>
            <person name="Hain T."/>
            <person name="Scortti M."/>
            <person name="Lampidis R."/>
            <person name="Karst U."/>
            <person name="Chakraborty T."/>
            <person name="Cossart P."/>
            <person name="Kreft J."/>
            <person name="Vazquez-Boland J.A."/>
            <person name="Goebel W."/>
            <person name="Glaser P."/>
        </authorList>
    </citation>
    <scope>NUCLEOTIDE SEQUENCE [LARGE SCALE GENOMIC DNA]</scope>
    <source>
        <strain evidence="2">ATCC BAA-678 / PAM 55</strain>
    </source>
</reference>
<sequence length="50" mass="5816">MQDFTQQVIVLFRVMPDRISDIPLIKYMIQDKTLSVNADFLAKFVVLSLN</sequence>
<dbReference type="AlphaFoldDB" id="G2Z9Z3"/>
<dbReference type="KEGG" id="liv:LIV_0270"/>
<gene>
    <name evidence="1" type="ordered locus">LIV_0270</name>
</gene>
<protein>
    <submittedName>
        <fullName evidence="1">Uncharacterized protein</fullName>
    </submittedName>
</protein>
<proteinExistence type="predicted"/>